<dbReference type="EMBL" id="JAAIKB010000007">
    <property type="protein sequence ID" value="NGM21845.1"/>
    <property type="molecule type" value="Genomic_DNA"/>
</dbReference>
<keyword evidence="5 16" id="KW-0812">Transmembrane</keyword>
<reference evidence="18 19" key="1">
    <citation type="submission" date="2020-02" db="EMBL/GenBank/DDBJ databases">
        <authorList>
            <person name="Kim H.M."/>
            <person name="Jeon C.O."/>
        </authorList>
    </citation>
    <scope>NUCLEOTIDE SEQUENCE [LARGE SCALE GENOMIC DNA]</scope>
    <source>
        <strain evidence="18 19">PeD5</strain>
    </source>
</reference>
<evidence type="ECO:0000256" key="16">
    <source>
        <dbReference type="SAM" id="Phobius"/>
    </source>
</evidence>
<evidence type="ECO:0000256" key="3">
    <source>
        <dbReference type="ARBA" id="ARBA00022475"/>
    </source>
</evidence>
<evidence type="ECO:0000313" key="19">
    <source>
        <dbReference type="Proteomes" id="UP000475385"/>
    </source>
</evidence>
<dbReference type="Pfam" id="PF13145">
    <property type="entry name" value="Rotamase_2"/>
    <property type="match status" value="1"/>
</dbReference>
<keyword evidence="7 16" id="KW-0472">Membrane</keyword>
<dbReference type="InterPro" id="IPR052029">
    <property type="entry name" value="PpiD_chaperone"/>
</dbReference>
<name>A0A6M1LNA2_9PROT</name>
<dbReference type="PANTHER" id="PTHR47529">
    <property type="entry name" value="PEPTIDYL-PROLYL CIS-TRANS ISOMERASE D"/>
    <property type="match status" value="1"/>
</dbReference>
<comment type="subcellular location">
    <subcellularLocation>
        <location evidence="1">Cell inner membrane</location>
        <topology evidence="1">Single-pass type II membrane protein</topology>
        <orientation evidence="1">Periplasmic side</orientation>
    </subcellularLocation>
</comment>
<evidence type="ECO:0000256" key="6">
    <source>
        <dbReference type="ARBA" id="ARBA00022989"/>
    </source>
</evidence>
<comment type="caution">
    <text evidence="18">The sequence shown here is derived from an EMBL/GenBank/DDBJ whole genome shotgun (WGS) entry which is preliminary data.</text>
</comment>
<keyword evidence="19" id="KW-1185">Reference proteome</keyword>
<sequence length="634" mass="68638">MITWFRKLTQTWVAKVLFLLLVLSFGIWGIEDTVRNFWRETAVVRMEGASIEVPEAQNAARRELQRVTRQLGPSFEPEEPLRRAVAMQAVENLIGERAQRLEATRLGISTPDAAVQEYVFSIPNFQSGGRFNRLILDQWLRQNDMNEAMFLQLVRDDLQRIQLIGAVRTGAMAPSLLTNAMVRFEREQRIAQVAEFPLLEAPEPEPPTETALARFHANNPDRFSTPALREATVAVLTAETLADQVEVSDADLTAAYEARHSQFETPERRDLQQALVPTEEAARAIAATWTANPDFAAIEQAATAAGGGALSLGDLTRADLPIEALATAVFAAPAGGITQPVQSPFGWHVMRVARITPGSTTPLAEVADRLRREVALERAGDLAFDRANRVEDAIAGGATLEEAARRYAMTVVTVTLDSEGRDAEGLPVVLPVPPAARQEALRSIFTAEMGRAPRLAELRQAEGFMAVELKAITPPALKPLESVADEVRLAFLVDARRRYQEEKAAALLGASRNGASLAEAATAQGAQSERMGPFGRQPAQGGTPGLTVPPELLPAIFGLRVGEATMVPTRNGFAVAQLLEIVAADPAADPAALANARTTLMGQSADELEAAYQAALRARAAPRINQTLMQQVVP</sequence>
<feature type="domain" description="PpiC" evidence="17">
    <location>
        <begin position="253"/>
        <end position="354"/>
    </location>
</feature>
<dbReference type="GO" id="GO:0005886">
    <property type="term" value="C:plasma membrane"/>
    <property type="evidence" value="ECO:0007669"/>
    <property type="project" value="UniProtKB-SubCell"/>
</dbReference>
<accession>A0A6M1LNA2</accession>
<evidence type="ECO:0000259" key="17">
    <source>
        <dbReference type="PROSITE" id="PS50198"/>
    </source>
</evidence>
<evidence type="ECO:0000256" key="11">
    <source>
        <dbReference type="ARBA" id="ARBA00038408"/>
    </source>
</evidence>
<evidence type="ECO:0000256" key="4">
    <source>
        <dbReference type="ARBA" id="ARBA00022519"/>
    </source>
</evidence>
<dbReference type="PROSITE" id="PS50198">
    <property type="entry name" value="PPIC_PPIASE_2"/>
    <property type="match status" value="1"/>
</dbReference>
<evidence type="ECO:0000313" key="18">
    <source>
        <dbReference type="EMBL" id="NGM21845.1"/>
    </source>
</evidence>
<dbReference type="SUPFAM" id="SSF54534">
    <property type="entry name" value="FKBP-like"/>
    <property type="match status" value="1"/>
</dbReference>
<dbReference type="Proteomes" id="UP000475385">
    <property type="component" value="Unassembled WGS sequence"/>
</dbReference>
<keyword evidence="8" id="KW-0143">Chaperone</keyword>
<dbReference type="RefSeq" id="WP_164695755.1">
    <property type="nucleotide sequence ID" value="NZ_JAAIKB010000007.1"/>
</dbReference>
<keyword evidence="14" id="KW-0697">Rotamase</keyword>
<evidence type="ECO:0000256" key="2">
    <source>
        <dbReference type="ARBA" id="ARBA00018370"/>
    </source>
</evidence>
<evidence type="ECO:0000256" key="15">
    <source>
        <dbReference type="SAM" id="MobiDB-lite"/>
    </source>
</evidence>
<evidence type="ECO:0000256" key="13">
    <source>
        <dbReference type="ARBA" id="ARBA00042775"/>
    </source>
</evidence>
<organism evidence="18 19">
    <name type="scientific">Falsiroseomonas algicola</name>
    <dbReference type="NCBI Taxonomy" id="2716930"/>
    <lineage>
        <taxon>Bacteria</taxon>
        <taxon>Pseudomonadati</taxon>
        <taxon>Pseudomonadota</taxon>
        <taxon>Alphaproteobacteria</taxon>
        <taxon>Acetobacterales</taxon>
        <taxon>Roseomonadaceae</taxon>
        <taxon>Falsiroseomonas</taxon>
    </lineage>
</organism>
<dbReference type="Pfam" id="PF13624">
    <property type="entry name" value="SurA_N_3"/>
    <property type="match status" value="1"/>
</dbReference>
<evidence type="ECO:0000256" key="14">
    <source>
        <dbReference type="PROSITE-ProRule" id="PRU00278"/>
    </source>
</evidence>
<dbReference type="InterPro" id="IPR027304">
    <property type="entry name" value="Trigger_fact/SurA_dom_sf"/>
</dbReference>
<proteinExistence type="inferred from homology"/>
<feature type="transmembrane region" description="Helical" evidence="16">
    <location>
        <begin position="12"/>
        <end position="30"/>
    </location>
</feature>
<dbReference type="AlphaFoldDB" id="A0A6M1LNA2"/>
<dbReference type="SUPFAM" id="SSF109998">
    <property type="entry name" value="Triger factor/SurA peptide-binding domain-like"/>
    <property type="match status" value="1"/>
</dbReference>
<reference evidence="18 19" key="2">
    <citation type="submission" date="2020-03" db="EMBL/GenBank/DDBJ databases">
        <title>Roseomonas stagni sp. nov., isolated from pond water in Japan.</title>
        <authorList>
            <person name="Furuhata K."/>
            <person name="Miyamoto H."/>
            <person name="Goto K."/>
        </authorList>
    </citation>
    <scope>NUCLEOTIDE SEQUENCE [LARGE SCALE GENOMIC DNA]</scope>
    <source>
        <strain evidence="18 19">PeD5</strain>
    </source>
</reference>
<feature type="region of interest" description="Disordered" evidence="15">
    <location>
        <begin position="523"/>
        <end position="543"/>
    </location>
</feature>
<keyword evidence="6 16" id="KW-1133">Transmembrane helix</keyword>
<dbReference type="Gene3D" id="3.10.50.40">
    <property type="match status" value="1"/>
</dbReference>
<evidence type="ECO:0000256" key="5">
    <source>
        <dbReference type="ARBA" id="ARBA00022692"/>
    </source>
</evidence>
<dbReference type="InterPro" id="IPR000297">
    <property type="entry name" value="PPIase_PpiC"/>
</dbReference>
<gene>
    <name evidence="18" type="ORF">G3576_17610</name>
</gene>
<evidence type="ECO:0000256" key="7">
    <source>
        <dbReference type="ARBA" id="ARBA00023136"/>
    </source>
</evidence>
<evidence type="ECO:0000256" key="10">
    <source>
        <dbReference type="ARBA" id="ARBA00031484"/>
    </source>
</evidence>
<evidence type="ECO:0000256" key="1">
    <source>
        <dbReference type="ARBA" id="ARBA00004382"/>
    </source>
</evidence>
<dbReference type="PANTHER" id="PTHR47529:SF1">
    <property type="entry name" value="PERIPLASMIC CHAPERONE PPID"/>
    <property type="match status" value="1"/>
</dbReference>
<evidence type="ECO:0000256" key="12">
    <source>
        <dbReference type="ARBA" id="ARBA00040743"/>
    </source>
</evidence>
<keyword evidence="4" id="KW-0997">Cell inner membrane</keyword>
<protein>
    <recommendedName>
        <fullName evidence="2">Parvulin-like PPIase</fullName>
    </recommendedName>
    <alternativeName>
        <fullName evidence="9">Peptidyl-prolyl cis-trans isomerase plp</fullName>
    </alternativeName>
    <alternativeName>
        <fullName evidence="12">Periplasmic chaperone PpiD</fullName>
    </alternativeName>
    <alternativeName>
        <fullName evidence="13">Periplasmic folding chaperone</fullName>
    </alternativeName>
    <alternativeName>
        <fullName evidence="10">Rotamase plp</fullName>
    </alternativeName>
</protein>
<dbReference type="InterPro" id="IPR046357">
    <property type="entry name" value="PPIase_dom_sf"/>
</dbReference>
<keyword evidence="14" id="KW-0413">Isomerase</keyword>
<evidence type="ECO:0000256" key="8">
    <source>
        <dbReference type="ARBA" id="ARBA00023186"/>
    </source>
</evidence>
<evidence type="ECO:0000256" key="9">
    <source>
        <dbReference type="ARBA" id="ARBA00030642"/>
    </source>
</evidence>
<comment type="similarity">
    <text evidence="11">Belongs to the PpiD chaperone family.</text>
</comment>
<keyword evidence="3" id="KW-1003">Cell membrane</keyword>
<dbReference type="GO" id="GO:0003755">
    <property type="term" value="F:peptidyl-prolyl cis-trans isomerase activity"/>
    <property type="evidence" value="ECO:0007669"/>
    <property type="project" value="UniProtKB-KW"/>
</dbReference>